<dbReference type="PANTHER" id="PTHR21666:SF289">
    <property type="entry name" value="L-ALA--D-GLU ENDOPEPTIDASE"/>
    <property type="match status" value="1"/>
</dbReference>
<feature type="coiled-coil region" evidence="2">
    <location>
        <begin position="155"/>
        <end position="238"/>
    </location>
</feature>
<feature type="coiled-coil region" evidence="2">
    <location>
        <begin position="25"/>
        <end position="108"/>
    </location>
</feature>
<dbReference type="eggNOG" id="COG4942">
    <property type="taxonomic scope" value="Bacteria"/>
</dbReference>
<dbReference type="AlphaFoldDB" id="C9RBJ7"/>
<evidence type="ECO:0000259" key="4">
    <source>
        <dbReference type="Pfam" id="PF24568"/>
    </source>
</evidence>
<dbReference type="SUPFAM" id="SSF51261">
    <property type="entry name" value="Duplicated hybrid motif"/>
    <property type="match status" value="1"/>
</dbReference>
<keyword evidence="2" id="KW-0175">Coiled coil</keyword>
<reference evidence="5 6" key="1">
    <citation type="submission" date="2009-10" db="EMBL/GenBank/DDBJ databases">
        <title>Complete sequence of chromosome of Ammonifex degensii KC4.</title>
        <authorList>
            <consortium name="US DOE Joint Genome Institute"/>
            <person name="Kerfeld C."/>
            <person name="Goodner B."/>
            <person name="Huber H."/>
            <person name="Stetter K."/>
            <person name="Lucas S."/>
            <person name="Copeland A."/>
            <person name="Lapidus A."/>
            <person name="Glavina del Rio T."/>
            <person name="Dalin E."/>
            <person name="Tice H."/>
            <person name="Bruce D."/>
            <person name="Goodwin L."/>
            <person name="Pitluck S."/>
            <person name="Saunders E."/>
            <person name="Brettin T."/>
            <person name="Detter J.C."/>
            <person name="Han C."/>
            <person name="Larimer F."/>
            <person name="Land M."/>
            <person name="Hauser L."/>
            <person name="Kyrpides N."/>
            <person name="Ovchinnikova G."/>
            <person name="Richardson P."/>
        </authorList>
    </citation>
    <scope>NUCLEOTIDE SEQUENCE [LARGE SCALE GENOMIC DNA]</scope>
    <source>
        <strain evidence="6">DSM 10501 / KC4</strain>
    </source>
</reference>
<dbReference type="InterPro" id="IPR011055">
    <property type="entry name" value="Dup_hybrid_motif"/>
</dbReference>
<dbReference type="MEROPS" id="M23.009"/>
<evidence type="ECO:0000256" key="1">
    <source>
        <dbReference type="ARBA" id="ARBA00022729"/>
    </source>
</evidence>
<proteinExistence type="predicted"/>
<dbReference type="GO" id="GO:0004222">
    <property type="term" value="F:metalloendopeptidase activity"/>
    <property type="evidence" value="ECO:0007669"/>
    <property type="project" value="TreeGrafter"/>
</dbReference>
<dbReference type="RefSeq" id="WP_015738502.1">
    <property type="nucleotide sequence ID" value="NC_013385.1"/>
</dbReference>
<accession>C9RBJ7</accession>
<evidence type="ECO:0000259" key="3">
    <source>
        <dbReference type="Pfam" id="PF01551"/>
    </source>
</evidence>
<evidence type="ECO:0000313" key="5">
    <source>
        <dbReference type="EMBL" id="ACX51624.1"/>
    </source>
</evidence>
<dbReference type="Pfam" id="PF01551">
    <property type="entry name" value="Peptidase_M23"/>
    <property type="match status" value="1"/>
</dbReference>
<dbReference type="Gene3D" id="2.70.70.10">
    <property type="entry name" value="Glucose Permease (Domain IIA)"/>
    <property type="match status" value="1"/>
</dbReference>
<dbReference type="InterPro" id="IPR057309">
    <property type="entry name" value="PcsB_CC"/>
</dbReference>
<keyword evidence="6" id="KW-1185">Reference proteome</keyword>
<dbReference type="EMBL" id="CP001785">
    <property type="protein sequence ID" value="ACX51624.1"/>
    <property type="molecule type" value="Genomic_DNA"/>
</dbReference>
<dbReference type="OrthoDB" id="9809488at2"/>
<dbReference type="InterPro" id="IPR016047">
    <property type="entry name" value="M23ase_b-sheet_dom"/>
</dbReference>
<dbReference type="HOGENOM" id="CLU_029425_4_3_9"/>
<gene>
    <name evidence="5" type="ordered locus">Adeg_0473</name>
</gene>
<dbReference type="Gene3D" id="6.10.250.3150">
    <property type="match status" value="1"/>
</dbReference>
<feature type="domain" description="Peptidoglycan hydrolase PcsB coiled-coil" evidence="4">
    <location>
        <begin position="98"/>
        <end position="167"/>
    </location>
</feature>
<dbReference type="InterPro" id="IPR050570">
    <property type="entry name" value="Cell_wall_metabolism_enzyme"/>
</dbReference>
<dbReference type="STRING" id="429009.Adeg_0473"/>
<dbReference type="CDD" id="cd12797">
    <property type="entry name" value="M23_peptidase"/>
    <property type="match status" value="1"/>
</dbReference>
<dbReference type="Pfam" id="PF24568">
    <property type="entry name" value="CC_PcsB"/>
    <property type="match status" value="1"/>
</dbReference>
<dbReference type="KEGG" id="adg:Adeg_0473"/>
<sequence length="372" mass="41304">MRRLVAFVLLVTVSLTSFFWSTAWGESLTDRLQQTRTRIQEKRQEANATKMTIESLSAQLSSLNASIEAKERERQALERELQQVEEELKKAEEQVKLAEARLREAEEVFNMRLRGLYEEGQVSYLEVLLGANSFSDFITRLELLRHVLAFDAELIKEIKARRAELEAHKARVQAQHQRLLALRNQQEAVIRALAAQQEEKKALLAQAQSQLQQLQAELDALEAQEREILRQIALARARRTSRAEGALLWPVPGYYSVSSGFGYRRHPILGDVRFHSGIDIPAPTGAPVVAAQDGTVIYVGTLRGYGLVVMVDHGGGLTTLYAHLSATAVSEGQEVKKGKPIGSVGATGLATGPHLHFEVRVNGVPQDPAGYV</sequence>
<name>C9RBJ7_AMMDK</name>
<keyword evidence="1" id="KW-0732">Signal</keyword>
<organism evidence="5 6">
    <name type="scientific">Ammonifex degensii (strain DSM 10501 / KC4)</name>
    <dbReference type="NCBI Taxonomy" id="429009"/>
    <lineage>
        <taxon>Bacteria</taxon>
        <taxon>Bacillati</taxon>
        <taxon>Bacillota</taxon>
        <taxon>Clostridia</taxon>
        <taxon>Thermoanaerobacterales</taxon>
        <taxon>Thermoanaerobacteraceae</taxon>
        <taxon>Ammonifex</taxon>
    </lineage>
</organism>
<dbReference type="PANTHER" id="PTHR21666">
    <property type="entry name" value="PEPTIDASE-RELATED"/>
    <property type="match status" value="1"/>
</dbReference>
<evidence type="ECO:0000313" key="6">
    <source>
        <dbReference type="Proteomes" id="UP000002620"/>
    </source>
</evidence>
<evidence type="ECO:0000256" key="2">
    <source>
        <dbReference type="SAM" id="Coils"/>
    </source>
</evidence>
<protein>
    <submittedName>
        <fullName evidence="5">Peptidase M23</fullName>
    </submittedName>
</protein>
<feature type="domain" description="M23ase beta-sheet core" evidence="3">
    <location>
        <begin position="273"/>
        <end position="368"/>
    </location>
</feature>
<dbReference type="Proteomes" id="UP000002620">
    <property type="component" value="Chromosome"/>
</dbReference>